<dbReference type="PROSITE" id="PS50011">
    <property type="entry name" value="PROTEIN_KINASE_DOM"/>
    <property type="match status" value="1"/>
</dbReference>
<dbReference type="InterPro" id="IPR051681">
    <property type="entry name" value="Ser/Thr_Kinases-Pseudokinases"/>
</dbReference>
<dbReference type="SUPFAM" id="SSF56112">
    <property type="entry name" value="Protein kinase-like (PK-like)"/>
    <property type="match status" value="1"/>
</dbReference>
<dbReference type="InterPro" id="IPR011009">
    <property type="entry name" value="Kinase-like_dom_sf"/>
</dbReference>
<dbReference type="AlphaFoldDB" id="A0A150GDH7"/>
<dbReference type="Gene3D" id="1.10.510.10">
    <property type="entry name" value="Transferase(Phosphotransferase) domain 1"/>
    <property type="match status" value="1"/>
</dbReference>
<dbReference type="InterPro" id="IPR001245">
    <property type="entry name" value="Ser-Thr/Tyr_kinase_cat_dom"/>
</dbReference>
<feature type="compositionally biased region" description="Gly residues" evidence="2">
    <location>
        <begin position="85"/>
        <end position="95"/>
    </location>
</feature>
<dbReference type="STRING" id="33097.A0A150GDH7"/>
<protein>
    <recommendedName>
        <fullName evidence="3">Protein kinase domain-containing protein</fullName>
    </recommendedName>
</protein>
<dbReference type="InterPro" id="IPR000719">
    <property type="entry name" value="Prot_kinase_dom"/>
</dbReference>
<organism evidence="4 5">
    <name type="scientific">Gonium pectorale</name>
    <name type="common">Green alga</name>
    <dbReference type="NCBI Taxonomy" id="33097"/>
    <lineage>
        <taxon>Eukaryota</taxon>
        <taxon>Viridiplantae</taxon>
        <taxon>Chlorophyta</taxon>
        <taxon>core chlorophytes</taxon>
        <taxon>Chlorophyceae</taxon>
        <taxon>CS clade</taxon>
        <taxon>Chlamydomonadales</taxon>
        <taxon>Volvocaceae</taxon>
        <taxon>Gonium</taxon>
    </lineage>
</organism>
<dbReference type="PANTHER" id="PTHR44329:SF214">
    <property type="entry name" value="PROTEIN KINASE DOMAIN-CONTAINING PROTEIN"/>
    <property type="match status" value="1"/>
</dbReference>
<keyword evidence="1" id="KW-0547">Nucleotide-binding</keyword>
<dbReference type="InterPro" id="IPR017441">
    <property type="entry name" value="Protein_kinase_ATP_BS"/>
</dbReference>
<proteinExistence type="predicted"/>
<name>A0A150GDH7_GONPE</name>
<reference evidence="5" key="1">
    <citation type="journal article" date="2016" name="Nat. Commun.">
        <title>The Gonium pectorale genome demonstrates co-option of cell cycle regulation during the evolution of multicellularity.</title>
        <authorList>
            <person name="Hanschen E.R."/>
            <person name="Marriage T.N."/>
            <person name="Ferris P.J."/>
            <person name="Hamaji T."/>
            <person name="Toyoda A."/>
            <person name="Fujiyama A."/>
            <person name="Neme R."/>
            <person name="Noguchi H."/>
            <person name="Minakuchi Y."/>
            <person name="Suzuki M."/>
            <person name="Kawai-Toyooka H."/>
            <person name="Smith D.R."/>
            <person name="Sparks H."/>
            <person name="Anderson J."/>
            <person name="Bakaric R."/>
            <person name="Luria V."/>
            <person name="Karger A."/>
            <person name="Kirschner M.W."/>
            <person name="Durand P.M."/>
            <person name="Michod R.E."/>
            <person name="Nozaki H."/>
            <person name="Olson B.J."/>
        </authorList>
    </citation>
    <scope>NUCLEOTIDE SEQUENCE [LARGE SCALE GENOMIC DNA]</scope>
    <source>
        <strain evidence="5">NIES-2863</strain>
    </source>
</reference>
<keyword evidence="1" id="KW-0067">ATP-binding</keyword>
<gene>
    <name evidence="4" type="ORF">GPECTOR_32g507</name>
</gene>
<dbReference type="Pfam" id="PF07714">
    <property type="entry name" value="PK_Tyr_Ser-Thr"/>
    <property type="match status" value="1"/>
</dbReference>
<feature type="domain" description="Protein kinase" evidence="3">
    <location>
        <begin position="18"/>
        <end position="221"/>
    </location>
</feature>
<dbReference type="Proteomes" id="UP000075714">
    <property type="component" value="Unassembled WGS sequence"/>
</dbReference>
<dbReference type="PROSITE" id="PS00107">
    <property type="entry name" value="PROTEIN_KINASE_ATP"/>
    <property type="match status" value="1"/>
</dbReference>
<keyword evidence="5" id="KW-1185">Reference proteome</keyword>
<dbReference type="GO" id="GO:0004674">
    <property type="term" value="F:protein serine/threonine kinase activity"/>
    <property type="evidence" value="ECO:0007669"/>
    <property type="project" value="TreeGrafter"/>
</dbReference>
<dbReference type="PANTHER" id="PTHR44329">
    <property type="entry name" value="SERINE/THREONINE-PROTEIN KINASE TNNI3K-RELATED"/>
    <property type="match status" value="1"/>
</dbReference>
<dbReference type="OrthoDB" id="1918485at2759"/>
<evidence type="ECO:0000256" key="1">
    <source>
        <dbReference type="PROSITE-ProRule" id="PRU10141"/>
    </source>
</evidence>
<evidence type="ECO:0000259" key="3">
    <source>
        <dbReference type="PROSITE" id="PS50011"/>
    </source>
</evidence>
<sequence>MDPEINLEVKMGGGGEVQLLPTLLGKGAFGRVVLGLYGSQRVAVKILNNHLAAVVEAADAPREAAVAAAAGGKGQAEGPEAEPGQAGGAGGAGDGGPRKVPAAVTSVQRALAQEVAVLARCNHPNIIRLMAASLTPTRLCMVMELMETSLERVLHDKQSPAGAPTPDRALLPLPKVLYVGIQLARALSYLHPTILHRGAYMPPEAFDVDNYLITDRAVRRS</sequence>
<evidence type="ECO:0000256" key="2">
    <source>
        <dbReference type="SAM" id="MobiDB-lite"/>
    </source>
</evidence>
<feature type="binding site" evidence="1">
    <location>
        <position position="45"/>
    </location>
    <ligand>
        <name>ATP</name>
        <dbReference type="ChEBI" id="CHEBI:30616"/>
    </ligand>
</feature>
<dbReference type="Gene3D" id="3.30.200.20">
    <property type="entry name" value="Phosphorylase Kinase, domain 1"/>
    <property type="match status" value="1"/>
</dbReference>
<dbReference type="EMBL" id="LSYV01000033">
    <property type="protein sequence ID" value="KXZ47894.1"/>
    <property type="molecule type" value="Genomic_DNA"/>
</dbReference>
<feature type="compositionally biased region" description="Low complexity" evidence="2">
    <location>
        <begin position="69"/>
        <end position="84"/>
    </location>
</feature>
<comment type="caution">
    <text evidence="4">The sequence shown here is derived from an EMBL/GenBank/DDBJ whole genome shotgun (WGS) entry which is preliminary data.</text>
</comment>
<evidence type="ECO:0000313" key="5">
    <source>
        <dbReference type="Proteomes" id="UP000075714"/>
    </source>
</evidence>
<feature type="region of interest" description="Disordered" evidence="2">
    <location>
        <begin position="69"/>
        <end position="100"/>
    </location>
</feature>
<evidence type="ECO:0000313" key="4">
    <source>
        <dbReference type="EMBL" id="KXZ47894.1"/>
    </source>
</evidence>
<accession>A0A150GDH7</accession>
<dbReference type="GO" id="GO:0005524">
    <property type="term" value="F:ATP binding"/>
    <property type="evidence" value="ECO:0007669"/>
    <property type="project" value="UniProtKB-UniRule"/>
</dbReference>